<dbReference type="EMBL" id="ABWP01000011">
    <property type="protein sequence ID" value="EEA85980.1"/>
    <property type="molecule type" value="Genomic_DNA"/>
</dbReference>
<keyword evidence="4" id="KW-1185">Reference proteome</keyword>
<dbReference type="HOGENOM" id="CLU_061772_1_1_9"/>
<dbReference type="Pfam" id="PF14133">
    <property type="entry name" value="DUF4300"/>
    <property type="match status" value="1"/>
</dbReference>
<dbReference type="InterPro" id="IPR025389">
    <property type="entry name" value="DUF4300"/>
</dbReference>
<dbReference type="RefSeq" id="WP_006439240.1">
    <property type="nucleotide sequence ID" value="NZ_DS995355.1"/>
</dbReference>
<accession>B6FWR9</accession>
<reference evidence="3 4" key="1">
    <citation type="submission" date="2008-09" db="EMBL/GenBank/DDBJ databases">
        <authorList>
            <person name="Fulton L."/>
            <person name="Clifton S."/>
            <person name="Fulton B."/>
            <person name="Xu J."/>
            <person name="Minx P."/>
            <person name="Pepin K.H."/>
            <person name="Johnson M."/>
            <person name="Thiruvilangam P."/>
            <person name="Bhonagiri V."/>
            <person name="Nash W.E."/>
            <person name="Mardis E.R."/>
            <person name="Wilson R.K."/>
        </authorList>
    </citation>
    <scope>NUCLEOTIDE SEQUENCE [LARGE SCALE GENOMIC DNA]</scope>
    <source>
        <strain evidence="3 4">DSM 13275</strain>
    </source>
</reference>
<evidence type="ECO:0000259" key="2">
    <source>
        <dbReference type="Pfam" id="PF14133"/>
    </source>
</evidence>
<gene>
    <name evidence="3" type="ORF">CLOHIR_00318</name>
</gene>
<protein>
    <recommendedName>
        <fullName evidence="2">DUF4300 domain-containing protein</fullName>
    </recommendedName>
</protein>
<evidence type="ECO:0000256" key="1">
    <source>
        <dbReference type="SAM" id="SignalP"/>
    </source>
</evidence>
<dbReference type="Proteomes" id="UP000003178">
    <property type="component" value="Unassembled WGS sequence"/>
</dbReference>
<evidence type="ECO:0000313" key="3">
    <source>
        <dbReference type="EMBL" id="EEA85980.1"/>
    </source>
</evidence>
<dbReference type="AlphaFoldDB" id="B6FWR9"/>
<dbReference type="STRING" id="500633.CLOHIR_00318"/>
<proteinExistence type="predicted"/>
<comment type="caution">
    <text evidence="3">The sequence shown here is derived from an EMBL/GenBank/DDBJ whole genome shotgun (WGS) entry which is preliminary data.</text>
</comment>
<evidence type="ECO:0000313" key="4">
    <source>
        <dbReference type="Proteomes" id="UP000003178"/>
    </source>
</evidence>
<dbReference type="PROSITE" id="PS51257">
    <property type="entry name" value="PROKAR_LIPOPROTEIN"/>
    <property type="match status" value="1"/>
</dbReference>
<feature type="chain" id="PRO_5038922247" description="DUF4300 domain-containing protein" evidence="1">
    <location>
        <begin position="22"/>
        <end position="275"/>
    </location>
</feature>
<sequence length="275" mass="31635">MKNKFKKIIALLSVCTISALGFVGCTSNKDIMYSNMQDTKSREEVFSELKKHDVSDNQINKLIEWMDDFNSYVKDGQLSNGLKKMDGDLVDYSTLELKDMPSYYVNCRLTSFMIMKNALTTNCKPDDSDTYLMLDLDAIDTDKPISMTEQEKLNYTTLFNWIPLDDAKTLEQHEEKIETALKDRDIKIDESKGLSIINIYVHSTFDNVRFVGHIGVLMDTKDGLLFVEKYGPDTPFQATKFHNREELKKYLLARPDLYGEKDEVAPIITENNKVI</sequence>
<dbReference type="eggNOG" id="ENOG502ZA0R">
    <property type="taxonomic scope" value="Bacteria"/>
</dbReference>
<reference evidence="3 4" key="2">
    <citation type="submission" date="2008-10" db="EMBL/GenBank/DDBJ databases">
        <title>Draft genome sequence of Clostridium hiranonis (DSM 13275).</title>
        <authorList>
            <person name="Sudarsanam P."/>
            <person name="Ley R."/>
            <person name="Guruge J."/>
            <person name="Turnbaugh P.J."/>
            <person name="Mahowald M."/>
            <person name="Liep D."/>
            <person name="Gordon J."/>
        </authorList>
    </citation>
    <scope>NUCLEOTIDE SEQUENCE [LARGE SCALE GENOMIC DNA]</scope>
    <source>
        <strain evidence="3 4">DSM 13275</strain>
    </source>
</reference>
<feature type="domain" description="DUF4300" evidence="2">
    <location>
        <begin position="32"/>
        <end position="275"/>
    </location>
</feature>
<organism evidence="3 4">
    <name type="scientific">Peptacetobacter hiranonis (strain DSM 13275 / JCM 10541 / KCTC 15199 / TO-931)</name>
    <name type="common">Clostridium hiranonis</name>
    <dbReference type="NCBI Taxonomy" id="500633"/>
    <lineage>
        <taxon>Bacteria</taxon>
        <taxon>Bacillati</taxon>
        <taxon>Bacillota</taxon>
        <taxon>Clostridia</taxon>
        <taxon>Peptostreptococcales</taxon>
        <taxon>Peptostreptococcaceae</taxon>
        <taxon>Peptacetobacter</taxon>
    </lineage>
</organism>
<name>B6FWR9_PEPHT</name>
<keyword evidence="1" id="KW-0732">Signal</keyword>
<feature type="signal peptide" evidence="1">
    <location>
        <begin position="1"/>
        <end position="21"/>
    </location>
</feature>